<dbReference type="CDD" id="cd02440">
    <property type="entry name" value="AdoMet_MTases"/>
    <property type="match status" value="1"/>
</dbReference>
<evidence type="ECO:0000259" key="5">
    <source>
        <dbReference type="Pfam" id="PF05175"/>
    </source>
</evidence>
<dbReference type="GO" id="GO:0005840">
    <property type="term" value="C:ribosome"/>
    <property type="evidence" value="ECO:0007669"/>
    <property type="project" value="UniProtKB-KW"/>
</dbReference>
<dbReference type="GO" id="GO:0036009">
    <property type="term" value="F:protein-glutamine N-methyltransferase activity"/>
    <property type="evidence" value="ECO:0007669"/>
    <property type="project" value="UniProtKB-UniRule"/>
</dbReference>
<dbReference type="RefSeq" id="WP_070126939.1">
    <property type="nucleotide sequence ID" value="NZ_MDHN01000041.1"/>
</dbReference>
<dbReference type="InterPro" id="IPR017127">
    <property type="entry name" value="Ribosome_uL3_MTase"/>
</dbReference>
<evidence type="ECO:0000313" key="6">
    <source>
        <dbReference type="EMBL" id="OFC68836.1"/>
    </source>
</evidence>
<dbReference type="GO" id="GO:0032259">
    <property type="term" value="P:methylation"/>
    <property type="evidence" value="ECO:0007669"/>
    <property type="project" value="UniProtKB-KW"/>
</dbReference>
<dbReference type="FunFam" id="3.40.50.150:FF:000042">
    <property type="entry name" value="50S ribosomal protein L3 glutamine methyltransferase"/>
    <property type="match status" value="1"/>
</dbReference>
<reference evidence="6 7" key="1">
    <citation type="submission" date="2016-08" db="EMBL/GenBank/DDBJ databases">
        <authorList>
            <person name="Seilhamer J.J."/>
        </authorList>
    </citation>
    <scope>NUCLEOTIDE SEQUENCE [LARGE SCALE GENOMIC DNA]</scope>
    <source>
        <strain evidence="6 7">KCTC 42603</strain>
    </source>
</reference>
<gene>
    <name evidence="4" type="primary">prmB</name>
    <name evidence="6" type="ORF">BFC18_18945</name>
</gene>
<keyword evidence="2 4" id="KW-0808">Transferase</keyword>
<dbReference type="NCBIfam" id="TIGR03534">
    <property type="entry name" value="RF_mod_PrmC"/>
    <property type="match status" value="1"/>
</dbReference>
<dbReference type="PANTHER" id="PTHR47806">
    <property type="entry name" value="50S RIBOSOMAL PROTEIN L3 GLUTAMINE METHYLTRANSFERASE"/>
    <property type="match status" value="1"/>
</dbReference>
<feature type="domain" description="Methyltransferase small" evidence="5">
    <location>
        <begin position="140"/>
        <end position="223"/>
    </location>
</feature>
<evidence type="ECO:0000256" key="1">
    <source>
        <dbReference type="ARBA" id="ARBA00022603"/>
    </source>
</evidence>
<dbReference type="SUPFAM" id="SSF53335">
    <property type="entry name" value="S-adenosyl-L-methionine-dependent methyltransferases"/>
    <property type="match status" value="1"/>
</dbReference>
<keyword evidence="6" id="KW-0689">Ribosomal protein</keyword>
<dbReference type="InterPro" id="IPR004556">
    <property type="entry name" value="HemK-like"/>
</dbReference>
<dbReference type="GO" id="GO:0003676">
    <property type="term" value="F:nucleic acid binding"/>
    <property type="evidence" value="ECO:0007669"/>
    <property type="project" value="InterPro"/>
</dbReference>
<organism evidence="6 7">
    <name type="scientific">Alteromonas confluentis</name>
    <dbReference type="NCBI Taxonomy" id="1656094"/>
    <lineage>
        <taxon>Bacteria</taxon>
        <taxon>Pseudomonadati</taxon>
        <taxon>Pseudomonadota</taxon>
        <taxon>Gammaproteobacteria</taxon>
        <taxon>Alteromonadales</taxon>
        <taxon>Alteromonadaceae</taxon>
        <taxon>Alteromonas/Salinimonas group</taxon>
        <taxon>Alteromonas</taxon>
    </lineage>
</organism>
<dbReference type="InterPro" id="IPR019874">
    <property type="entry name" value="RF_methyltr_PrmC"/>
</dbReference>
<sequence>MTDKIYLDEAIRDLHTVLDMVRWTVSRFNYAQLYYGHGTDNSWDEAVCLVMHALHLPQDITARTGDGLFSARLTQSEKEKITDLVLKRVQTRMPLPYITHEAWFCDMPFYVDERVLIPRSPFAELIKTRFAPYLEETVEPTSILDMCTGGGCIAIALAHTFPLAQVDAVDISFDALEVADFNIQEHNLGDRVFPIHSDLFTSLEGQQYDLIVSNPPYVDEEDMNDLPDEYQHEPELALAAGEDGLDLVEQMLKHAPHYLKDGGWMLVEVGNSEVHMATRFPGLHVDWVELQQGGHGIFAVSKSSLVTYLNGKEN</sequence>
<evidence type="ECO:0000256" key="4">
    <source>
        <dbReference type="HAMAP-Rule" id="MF_02125"/>
    </source>
</evidence>
<dbReference type="InterPro" id="IPR029063">
    <property type="entry name" value="SAM-dependent_MTases_sf"/>
</dbReference>
<dbReference type="Proteomes" id="UP000175691">
    <property type="component" value="Unassembled WGS sequence"/>
</dbReference>
<keyword evidence="7" id="KW-1185">Reference proteome</keyword>
<dbReference type="EMBL" id="MDHN01000041">
    <property type="protein sequence ID" value="OFC68836.1"/>
    <property type="molecule type" value="Genomic_DNA"/>
</dbReference>
<dbReference type="OrthoDB" id="9800643at2"/>
<dbReference type="Pfam" id="PF05175">
    <property type="entry name" value="MTS"/>
    <property type="match status" value="1"/>
</dbReference>
<dbReference type="Gene3D" id="3.40.50.150">
    <property type="entry name" value="Vaccinia Virus protein VP39"/>
    <property type="match status" value="1"/>
</dbReference>
<comment type="caution">
    <text evidence="6">The sequence shown here is derived from an EMBL/GenBank/DDBJ whole genome shotgun (WGS) entry which is preliminary data.</text>
</comment>
<keyword evidence="3 4" id="KW-0949">S-adenosyl-L-methionine</keyword>
<dbReference type="AlphaFoldDB" id="A0A1E7Z5M1"/>
<comment type="catalytic activity">
    <reaction evidence="4">
        <text>L-glutaminyl-[ribosomal protein uL3] + S-adenosyl-L-methionine = N(5)-methyl-L-glutaminyl-[ribosomal protein uL3] + S-adenosyl-L-homocysteine + H(+)</text>
        <dbReference type="Rhea" id="RHEA:45020"/>
        <dbReference type="Rhea" id="RHEA-COMP:11063"/>
        <dbReference type="Rhea" id="RHEA-COMP:11064"/>
        <dbReference type="ChEBI" id="CHEBI:15378"/>
        <dbReference type="ChEBI" id="CHEBI:30011"/>
        <dbReference type="ChEBI" id="CHEBI:57856"/>
        <dbReference type="ChEBI" id="CHEBI:59789"/>
        <dbReference type="ChEBI" id="CHEBI:61891"/>
        <dbReference type="EC" id="2.1.1.298"/>
    </reaction>
</comment>
<dbReference type="GO" id="GO:0005829">
    <property type="term" value="C:cytosol"/>
    <property type="evidence" value="ECO:0007669"/>
    <property type="project" value="TreeGrafter"/>
</dbReference>
<evidence type="ECO:0000256" key="2">
    <source>
        <dbReference type="ARBA" id="ARBA00022679"/>
    </source>
</evidence>
<name>A0A1E7Z5M1_9ALTE</name>
<dbReference type="PANTHER" id="PTHR47806:SF1">
    <property type="entry name" value="RIBOSOMAL PROTEIN UL3 GLUTAMINE METHYLTRANSFERASE"/>
    <property type="match status" value="1"/>
</dbReference>
<protein>
    <recommendedName>
        <fullName evidence="4">Ribosomal protein uL3 glutamine methyltransferase</fullName>
        <shortName evidence="4">uL3 MTase</shortName>
        <ecNumber evidence="4">2.1.1.298</ecNumber>
    </recommendedName>
    <alternativeName>
        <fullName evidence="4">N5-glutamine methyltransferase PrmB</fullName>
    </alternativeName>
</protein>
<keyword evidence="1 4" id="KW-0489">Methyltransferase</keyword>
<evidence type="ECO:0000256" key="3">
    <source>
        <dbReference type="ARBA" id="ARBA00022691"/>
    </source>
</evidence>
<comment type="function">
    <text evidence="4">Methylates ribosomal protein uL3 on a specific glutamine residue.</text>
</comment>
<dbReference type="PROSITE" id="PS00092">
    <property type="entry name" value="N6_MTASE"/>
    <property type="match status" value="1"/>
</dbReference>
<dbReference type="STRING" id="1656094.BFC18_18945"/>
<evidence type="ECO:0000313" key="7">
    <source>
        <dbReference type="Proteomes" id="UP000175691"/>
    </source>
</evidence>
<dbReference type="PIRSF" id="PIRSF037167">
    <property type="entry name" value="Mtase_YfcB_prd"/>
    <property type="match status" value="1"/>
</dbReference>
<dbReference type="Gene3D" id="1.10.8.10">
    <property type="entry name" value="DNA helicase RuvA subunit, C-terminal domain"/>
    <property type="match status" value="1"/>
</dbReference>
<dbReference type="NCBIfam" id="TIGR00536">
    <property type="entry name" value="hemK_fam"/>
    <property type="match status" value="1"/>
</dbReference>
<dbReference type="InterPro" id="IPR007848">
    <property type="entry name" value="Small_mtfrase_dom"/>
</dbReference>
<proteinExistence type="inferred from homology"/>
<comment type="similarity">
    <text evidence="4">Belongs to the protein N5-glutamine methyltransferase family. PrmB subfamily.</text>
</comment>
<keyword evidence="6" id="KW-0687">Ribonucleoprotein</keyword>
<dbReference type="HAMAP" id="MF_02125">
    <property type="entry name" value="L3_methyltr_PrmB"/>
    <property type="match status" value="1"/>
</dbReference>
<dbReference type="EC" id="2.1.1.298" evidence="4"/>
<dbReference type="InterPro" id="IPR002052">
    <property type="entry name" value="DNA_methylase_N6_adenine_CS"/>
</dbReference>
<accession>A0A1E7Z5M1</accession>
<dbReference type="NCBIfam" id="TIGR03533">
    <property type="entry name" value="L3_gln_methyl"/>
    <property type="match status" value="1"/>
</dbReference>